<proteinExistence type="predicted"/>
<dbReference type="Gene3D" id="1.10.260.40">
    <property type="entry name" value="lambda repressor-like DNA-binding domains"/>
    <property type="match status" value="1"/>
</dbReference>
<comment type="caution">
    <text evidence="4">The sequence shown here is derived from an EMBL/GenBank/DDBJ whole genome shotgun (WGS) entry which is preliminary data.</text>
</comment>
<dbReference type="EMBL" id="WFKJ01000007">
    <property type="protein sequence ID" value="KAB7892235.1"/>
    <property type="molecule type" value="Genomic_DNA"/>
</dbReference>
<evidence type="ECO:0000256" key="2">
    <source>
        <dbReference type="SAM" id="Phobius"/>
    </source>
</evidence>
<keyword evidence="1" id="KW-0238">DNA-binding</keyword>
<keyword evidence="2" id="KW-1133">Transmembrane helix</keyword>
<evidence type="ECO:0000259" key="3">
    <source>
        <dbReference type="PROSITE" id="PS50943"/>
    </source>
</evidence>
<evidence type="ECO:0000313" key="7">
    <source>
        <dbReference type="Proteomes" id="UP000472839"/>
    </source>
</evidence>
<protein>
    <submittedName>
        <fullName evidence="4">Helix-turn-helix domain-containing protein</fullName>
    </submittedName>
</protein>
<dbReference type="SMART" id="SM00530">
    <property type="entry name" value="HTH_XRE"/>
    <property type="match status" value="1"/>
</dbReference>
<dbReference type="Proteomes" id="UP000461010">
    <property type="component" value="Unassembled WGS sequence"/>
</dbReference>
<dbReference type="EMBL" id="WFKK01000044">
    <property type="protein sequence ID" value="KAB7886219.1"/>
    <property type="molecule type" value="Genomic_DNA"/>
</dbReference>
<dbReference type="PANTHER" id="PTHR46558:SF4">
    <property type="entry name" value="DNA-BIDING PHAGE PROTEIN"/>
    <property type="match status" value="1"/>
</dbReference>
<keyword evidence="2" id="KW-0472">Membrane</keyword>
<dbReference type="Pfam" id="PF01381">
    <property type="entry name" value="HTH_3"/>
    <property type="match status" value="1"/>
</dbReference>
<feature type="domain" description="HTH cro/C1-type" evidence="3">
    <location>
        <begin position="3"/>
        <end position="56"/>
    </location>
</feature>
<dbReference type="SUPFAM" id="SSF47413">
    <property type="entry name" value="lambda repressor-like DNA-binding domains"/>
    <property type="match status" value="1"/>
</dbReference>
<organism evidence="4 7">
    <name type="scientific">Poseidonibacter ostreae</name>
    <dbReference type="NCBI Taxonomy" id="2654171"/>
    <lineage>
        <taxon>Bacteria</taxon>
        <taxon>Pseudomonadati</taxon>
        <taxon>Campylobacterota</taxon>
        <taxon>Epsilonproteobacteria</taxon>
        <taxon>Campylobacterales</taxon>
        <taxon>Arcobacteraceae</taxon>
        <taxon>Poseidonibacter</taxon>
    </lineage>
</organism>
<dbReference type="PROSITE" id="PS50943">
    <property type="entry name" value="HTH_CROC1"/>
    <property type="match status" value="1"/>
</dbReference>
<name>A0A6L4WST4_9BACT</name>
<dbReference type="PANTHER" id="PTHR46558">
    <property type="entry name" value="TRACRIPTIONAL REGULATORY PROTEIN-RELATED-RELATED"/>
    <property type="match status" value="1"/>
</dbReference>
<sequence length="140" mass="16505">MSIKNLRIKKGLSQEQLAELSNLSSRTIQRIEKDNKASCESLTAIAKVFEIEVNELENIMNKKNINSDEVKASKKEDKSFFLYLKSSTKTFKFLIINIFLIVLNLSTNSENLWFPYILIGWGFFHFYKRFIEYTEYKNLK</sequence>
<gene>
    <name evidence="5" type="ORF">GBG18_03845</name>
    <name evidence="4" type="ORF">GBG19_12520</name>
</gene>
<evidence type="ECO:0000256" key="1">
    <source>
        <dbReference type="ARBA" id="ARBA00023125"/>
    </source>
</evidence>
<dbReference type="InterPro" id="IPR025698">
    <property type="entry name" value="2TM_dom"/>
</dbReference>
<dbReference type="GO" id="GO:0003677">
    <property type="term" value="F:DNA binding"/>
    <property type="evidence" value="ECO:0007669"/>
    <property type="project" value="UniProtKB-KW"/>
</dbReference>
<feature type="transmembrane region" description="Helical" evidence="2">
    <location>
        <begin position="113"/>
        <end position="131"/>
    </location>
</feature>
<evidence type="ECO:0000313" key="4">
    <source>
        <dbReference type="EMBL" id="KAB7886219.1"/>
    </source>
</evidence>
<dbReference type="InterPro" id="IPR001387">
    <property type="entry name" value="Cro/C1-type_HTH"/>
</dbReference>
<keyword evidence="6" id="KW-1185">Reference proteome</keyword>
<dbReference type="Pfam" id="PF13239">
    <property type="entry name" value="2TM"/>
    <property type="match status" value="1"/>
</dbReference>
<accession>A0A6L4WST4</accession>
<dbReference type="CDD" id="cd00093">
    <property type="entry name" value="HTH_XRE"/>
    <property type="match status" value="1"/>
</dbReference>
<feature type="transmembrane region" description="Helical" evidence="2">
    <location>
        <begin position="90"/>
        <end position="107"/>
    </location>
</feature>
<dbReference type="RefSeq" id="WP_152188569.1">
    <property type="nucleotide sequence ID" value="NZ_WFKI01000007.1"/>
</dbReference>
<dbReference type="AlphaFoldDB" id="A0A6L4WST4"/>
<dbReference type="Proteomes" id="UP000472839">
    <property type="component" value="Unassembled WGS sequence"/>
</dbReference>
<evidence type="ECO:0000313" key="6">
    <source>
        <dbReference type="Proteomes" id="UP000461010"/>
    </source>
</evidence>
<dbReference type="InterPro" id="IPR010982">
    <property type="entry name" value="Lambda_DNA-bd_dom_sf"/>
</dbReference>
<keyword evidence="2" id="KW-0812">Transmembrane</keyword>
<reference evidence="6 7" key="1">
    <citation type="submission" date="2019-10" db="EMBL/GenBank/DDBJ databases">
        <title>Poseidonibacter ostreae sp. nov., isolated from the gut of the Ostrea denselamellosa.</title>
        <authorList>
            <person name="Choi A."/>
        </authorList>
    </citation>
    <scope>NUCLEOTIDE SEQUENCE [LARGE SCALE GENOMIC DNA]</scope>
    <source>
        <strain evidence="4 7">SJOD-M-33</strain>
        <strain evidence="5 6">SJOD-M-5</strain>
    </source>
</reference>
<evidence type="ECO:0000313" key="5">
    <source>
        <dbReference type="EMBL" id="KAB7892235.1"/>
    </source>
</evidence>